<dbReference type="Gene3D" id="3.10.450.50">
    <property type="match status" value="1"/>
</dbReference>
<gene>
    <name evidence="3" type="ORF">H9L15_15910</name>
</gene>
<dbReference type="Proteomes" id="UP000516134">
    <property type="component" value="Plasmid p_unnamed1"/>
</dbReference>
<sequence length="176" mass="19053">MITTLVGAAAAVLAATAVALPSEAFATDAVQAIESAYAKANAALMRGDSKTWHELVPLTQDGVLVSPFGGKPSRFADYTPERIERMGRLFKEGEFEQEIVQAFKSDDMIVLATIERANVSVGGLPKQNWALRVTSVFKREGAQWKLAHRHADPFVEDVAIAEAARLARGERMVAAK</sequence>
<evidence type="ECO:0000259" key="2">
    <source>
        <dbReference type="Pfam" id="PF13474"/>
    </source>
</evidence>
<name>A0ABX6T435_9SPHN</name>
<evidence type="ECO:0000313" key="4">
    <source>
        <dbReference type="Proteomes" id="UP000516134"/>
    </source>
</evidence>
<feature type="signal peptide" evidence="1">
    <location>
        <begin position="1"/>
        <end position="26"/>
    </location>
</feature>
<feature type="domain" description="SnoaL-like" evidence="2">
    <location>
        <begin position="33"/>
        <end position="151"/>
    </location>
</feature>
<organism evidence="3 4">
    <name type="scientific">Sphingomonas daechungensis</name>
    <dbReference type="NCBI Taxonomy" id="1176646"/>
    <lineage>
        <taxon>Bacteria</taxon>
        <taxon>Pseudomonadati</taxon>
        <taxon>Pseudomonadota</taxon>
        <taxon>Alphaproteobacteria</taxon>
        <taxon>Sphingomonadales</taxon>
        <taxon>Sphingomonadaceae</taxon>
        <taxon>Sphingomonas</taxon>
    </lineage>
</organism>
<feature type="chain" id="PRO_5046051603" evidence="1">
    <location>
        <begin position="27"/>
        <end position="176"/>
    </location>
</feature>
<accession>A0ABX6T435</accession>
<dbReference type="InterPro" id="IPR032710">
    <property type="entry name" value="NTF2-like_dom_sf"/>
</dbReference>
<evidence type="ECO:0000313" key="3">
    <source>
        <dbReference type="EMBL" id="QNP44646.1"/>
    </source>
</evidence>
<evidence type="ECO:0000256" key="1">
    <source>
        <dbReference type="SAM" id="SignalP"/>
    </source>
</evidence>
<protein>
    <submittedName>
        <fullName evidence="3">Nuclear transport factor 2 family protein</fullName>
    </submittedName>
</protein>
<dbReference type="InterPro" id="IPR037401">
    <property type="entry name" value="SnoaL-like"/>
</dbReference>
<proteinExistence type="predicted"/>
<dbReference type="EMBL" id="CP060781">
    <property type="protein sequence ID" value="QNP44646.1"/>
    <property type="molecule type" value="Genomic_DNA"/>
</dbReference>
<geneLocation type="plasmid" evidence="3 4">
    <name>p_unnamed1</name>
</geneLocation>
<dbReference type="SUPFAM" id="SSF54427">
    <property type="entry name" value="NTF2-like"/>
    <property type="match status" value="1"/>
</dbReference>
<reference evidence="3 4" key="1">
    <citation type="submission" date="2020-08" db="EMBL/GenBank/DDBJ databases">
        <title>Genome sequence of Sphingomonas daechungensis KACC 18115T.</title>
        <authorList>
            <person name="Hyun D.-W."/>
            <person name="Bae J.-W."/>
        </authorList>
    </citation>
    <scope>NUCLEOTIDE SEQUENCE [LARGE SCALE GENOMIC DNA]</scope>
    <source>
        <strain evidence="3 4">KACC 18115</strain>
        <plasmid evidence="3 4">p_unnamed1</plasmid>
    </source>
</reference>
<keyword evidence="1" id="KW-0732">Signal</keyword>
<keyword evidence="3" id="KW-0614">Plasmid</keyword>
<dbReference type="Pfam" id="PF13474">
    <property type="entry name" value="SnoaL_3"/>
    <property type="match status" value="1"/>
</dbReference>
<keyword evidence="4" id="KW-1185">Reference proteome</keyword>